<keyword evidence="1" id="KW-0812">Transmembrane</keyword>
<accession>A0AA42DLV3</accession>
<feature type="transmembrane region" description="Helical" evidence="1">
    <location>
        <begin position="12"/>
        <end position="30"/>
    </location>
</feature>
<keyword evidence="3" id="KW-1185">Reference proteome</keyword>
<evidence type="ECO:0000313" key="2">
    <source>
        <dbReference type="EMBL" id="MDA3731187.1"/>
    </source>
</evidence>
<dbReference type="RefSeq" id="WP_271011608.1">
    <property type="nucleotide sequence ID" value="NZ_JAQIFT010000028.1"/>
</dbReference>
<dbReference type="InterPro" id="IPR045407">
    <property type="entry name" value="DUF6512"/>
</dbReference>
<gene>
    <name evidence="2" type="ORF">PBV87_06765</name>
</gene>
<dbReference type="AlphaFoldDB" id="A0AA42DLV3"/>
<evidence type="ECO:0000256" key="1">
    <source>
        <dbReference type="SAM" id="Phobius"/>
    </source>
</evidence>
<feature type="transmembrane region" description="Helical" evidence="1">
    <location>
        <begin position="139"/>
        <end position="160"/>
    </location>
</feature>
<feature type="transmembrane region" description="Helical" evidence="1">
    <location>
        <begin position="78"/>
        <end position="100"/>
    </location>
</feature>
<keyword evidence="1" id="KW-1133">Transmembrane helix</keyword>
<dbReference type="Proteomes" id="UP001169242">
    <property type="component" value="Unassembled WGS sequence"/>
</dbReference>
<protein>
    <submittedName>
        <fullName evidence="2">DUF6512 family protein</fullName>
    </submittedName>
</protein>
<feature type="transmembrane region" description="Helical" evidence="1">
    <location>
        <begin position="106"/>
        <end position="127"/>
    </location>
</feature>
<comment type="caution">
    <text evidence="2">The sequence shown here is derived from an EMBL/GenBank/DDBJ whole genome shotgun (WGS) entry which is preliminary data.</text>
</comment>
<evidence type="ECO:0000313" key="3">
    <source>
        <dbReference type="Proteomes" id="UP001169242"/>
    </source>
</evidence>
<sequence length="174" mass="20081">MIKSGFTLKKFIILGILFVAAVGSLLHFLYDWSNQNILISFIAPVSESVWEHFKLGFYALLLYGLITYFFIRDKVNNFIFGLSLSSIGLNVSIGLLFYLYKLFIHHSIPWIDITLFIIGIIFAFFILYKILTLPPLPPIFNWIGIFIILITISGFVIFTLKPLTRFDIFKDPTK</sequence>
<reference evidence="2" key="1">
    <citation type="journal article" date="2023" name="Int. J. Syst. Evol. Microbiol.">
        <title>&lt;i&gt;Holtiella tumoricola&lt;/i&gt; gen. nov. sp. nov., isolated from a human clinical sample.</title>
        <authorList>
            <person name="Allen-Vercoe E."/>
            <person name="Daigneault M.C."/>
            <person name="Vancuren S.J."/>
            <person name="Cochrane K."/>
            <person name="O'Neal L.L."/>
            <person name="Sankaranarayanan K."/>
            <person name="Lawson P.A."/>
        </authorList>
    </citation>
    <scope>NUCLEOTIDE SEQUENCE</scope>
    <source>
        <strain evidence="2">CC70A</strain>
    </source>
</reference>
<organism evidence="2 3">
    <name type="scientific">Holtiella tumoricola</name>
    <dbReference type="NCBI Taxonomy" id="3018743"/>
    <lineage>
        <taxon>Bacteria</taxon>
        <taxon>Bacillati</taxon>
        <taxon>Bacillota</taxon>
        <taxon>Clostridia</taxon>
        <taxon>Lachnospirales</taxon>
        <taxon>Cellulosilyticaceae</taxon>
        <taxon>Holtiella</taxon>
    </lineage>
</organism>
<proteinExistence type="predicted"/>
<feature type="transmembrane region" description="Helical" evidence="1">
    <location>
        <begin position="55"/>
        <end position="71"/>
    </location>
</feature>
<name>A0AA42DLV3_9FIRM</name>
<dbReference type="EMBL" id="JAQIFT010000028">
    <property type="protein sequence ID" value="MDA3731187.1"/>
    <property type="molecule type" value="Genomic_DNA"/>
</dbReference>
<keyword evidence="1" id="KW-0472">Membrane</keyword>
<dbReference type="Pfam" id="PF20122">
    <property type="entry name" value="DUF6512"/>
    <property type="match status" value="1"/>
</dbReference>